<keyword evidence="2" id="KW-1133">Transmembrane helix</keyword>
<dbReference type="EMBL" id="CAJNIZ010026458">
    <property type="protein sequence ID" value="CAE7492020.1"/>
    <property type="molecule type" value="Genomic_DNA"/>
</dbReference>
<feature type="transmembrane region" description="Helical" evidence="2">
    <location>
        <begin position="109"/>
        <end position="131"/>
    </location>
</feature>
<evidence type="ECO:0000313" key="4">
    <source>
        <dbReference type="Proteomes" id="UP000649617"/>
    </source>
</evidence>
<feature type="region of interest" description="Disordered" evidence="1">
    <location>
        <begin position="182"/>
        <end position="204"/>
    </location>
</feature>
<feature type="transmembrane region" description="Helical" evidence="2">
    <location>
        <begin position="60"/>
        <end position="79"/>
    </location>
</feature>
<comment type="caution">
    <text evidence="3">The sequence shown here is derived from an EMBL/GenBank/DDBJ whole genome shotgun (WGS) entry which is preliminary data.</text>
</comment>
<evidence type="ECO:0000256" key="2">
    <source>
        <dbReference type="SAM" id="Phobius"/>
    </source>
</evidence>
<name>A0A812SN95_SYMPI</name>
<protein>
    <submittedName>
        <fullName evidence="3">Gpr107 protein</fullName>
    </submittedName>
</protein>
<feature type="transmembrane region" description="Helical" evidence="2">
    <location>
        <begin position="29"/>
        <end position="48"/>
    </location>
</feature>
<evidence type="ECO:0000313" key="3">
    <source>
        <dbReference type="EMBL" id="CAE7492020.1"/>
    </source>
</evidence>
<sequence length="204" mass="22852">VQNILELMTFLLLSLGWKVLRSSLDVSEIRFAVAVSIISFYLGVFQVACTTTATCSGYQLSRYILHSLCFLVVIVAMNFNLQKLVSAIAEAPASLESGKLYRKLSAYYIFRWVFLAFIIAPTVELFLKVTVVPWDALWLYIAIQELRTWGIYALLVHAFRMEPASPRVFELIHDVVSPRDGDAGNDALSEVASDEDDVPAPPWA</sequence>
<accession>A0A812SN95</accession>
<evidence type="ECO:0000256" key="1">
    <source>
        <dbReference type="SAM" id="MobiDB-lite"/>
    </source>
</evidence>
<dbReference type="Proteomes" id="UP000649617">
    <property type="component" value="Unassembled WGS sequence"/>
</dbReference>
<keyword evidence="2" id="KW-0472">Membrane</keyword>
<proteinExistence type="predicted"/>
<dbReference type="AlphaFoldDB" id="A0A812SN95"/>
<feature type="transmembrane region" description="Helical" evidence="2">
    <location>
        <begin position="137"/>
        <end position="159"/>
    </location>
</feature>
<reference evidence="3" key="1">
    <citation type="submission" date="2021-02" db="EMBL/GenBank/DDBJ databases">
        <authorList>
            <person name="Dougan E. K."/>
            <person name="Rhodes N."/>
            <person name="Thang M."/>
            <person name="Chan C."/>
        </authorList>
    </citation>
    <scope>NUCLEOTIDE SEQUENCE</scope>
</reference>
<organism evidence="3 4">
    <name type="scientific">Symbiodinium pilosum</name>
    <name type="common">Dinoflagellate</name>
    <dbReference type="NCBI Taxonomy" id="2952"/>
    <lineage>
        <taxon>Eukaryota</taxon>
        <taxon>Sar</taxon>
        <taxon>Alveolata</taxon>
        <taxon>Dinophyceae</taxon>
        <taxon>Suessiales</taxon>
        <taxon>Symbiodiniaceae</taxon>
        <taxon>Symbiodinium</taxon>
    </lineage>
</organism>
<dbReference type="OrthoDB" id="446247at2759"/>
<gene>
    <name evidence="3" type="primary">Gpr107</name>
    <name evidence="3" type="ORF">SPIL2461_LOCUS12683</name>
</gene>
<feature type="non-terminal residue" evidence="3">
    <location>
        <position position="204"/>
    </location>
</feature>
<keyword evidence="4" id="KW-1185">Reference proteome</keyword>
<keyword evidence="2" id="KW-0812">Transmembrane</keyword>